<name>A0A3M0AMM1_9GAMM</name>
<dbReference type="GO" id="GO:0018773">
    <property type="term" value="F:acetylpyruvate hydrolase activity"/>
    <property type="evidence" value="ECO:0007669"/>
    <property type="project" value="TreeGrafter"/>
</dbReference>
<dbReference type="AlphaFoldDB" id="A0A3M0AMM1"/>
<keyword evidence="1" id="KW-0479">Metal-binding</keyword>
<dbReference type="RefSeq" id="WP_245962631.1">
    <property type="nucleotide sequence ID" value="NZ_REFJ01000003.1"/>
</dbReference>
<dbReference type="Pfam" id="PF01557">
    <property type="entry name" value="FAA_hydrolase"/>
    <property type="match status" value="1"/>
</dbReference>
<evidence type="ECO:0000256" key="1">
    <source>
        <dbReference type="ARBA" id="ARBA00022723"/>
    </source>
</evidence>
<evidence type="ECO:0000259" key="2">
    <source>
        <dbReference type="Pfam" id="PF01557"/>
    </source>
</evidence>
<feature type="domain" description="Fumarylacetoacetase-like C-terminal" evidence="2">
    <location>
        <begin position="20"/>
        <end position="209"/>
    </location>
</feature>
<gene>
    <name evidence="3" type="ORF">DFR27_1596</name>
</gene>
<dbReference type="GO" id="GO:0046872">
    <property type="term" value="F:metal ion binding"/>
    <property type="evidence" value="ECO:0007669"/>
    <property type="project" value="UniProtKB-KW"/>
</dbReference>
<dbReference type="PANTHER" id="PTHR11820:SF7">
    <property type="entry name" value="ACYLPYRUVASE FAHD1, MITOCHONDRIAL"/>
    <property type="match status" value="1"/>
</dbReference>
<organism evidence="3 4">
    <name type="scientific">Umboniibacter marinipuniceus</name>
    <dbReference type="NCBI Taxonomy" id="569599"/>
    <lineage>
        <taxon>Bacteria</taxon>
        <taxon>Pseudomonadati</taxon>
        <taxon>Pseudomonadota</taxon>
        <taxon>Gammaproteobacteria</taxon>
        <taxon>Cellvibrionales</taxon>
        <taxon>Cellvibrionaceae</taxon>
        <taxon>Umboniibacter</taxon>
    </lineage>
</organism>
<evidence type="ECO:0000313" key="4">
    <source>
        <dbReference type="Proteomes" id="UP000267187"/>
    </source>
</evidence>
<protein>
    <submittedName>
        <fullName evidence="3">2-keto-4-pentenoate hydratase/2-oxohepta-3-ene-1,7-dioic acid hydratase in catechol pathway</fullName>
    </submittedName>
</protein>
<accession>A0A3M0AMM1</accession>
<dbReference type="Gene3D" id="3.90.850.10">
    <property type="entry name" value="Fumarylacetoacetase-like, C-terminal domain"/>
    <property type="match status" value="1"/>
</dbReference>
<dbReference type="InterPro" id="IPR011234">
    <property type="entry name" value="Fumarylacetoacetase-like_C"/>
</dbReference>
<proteinExistence type="predicted"/>
<evidence type="ECO:0000313" key="3">
    <source>
        <dbReference type="EMBL" id="RMA80232.1"/>
    </source>
</evidence>
<keyword evidence="4" id="KW-1185">Reference proteome</keyword>
<reference evidence="3 4" key="1">
    <citation type="submission" date="2018-10" db="EMBL/GenBank/DDBJ databases">
        <title>Genomic Encyclopedia of Type Strains, Phase IV (KMG-IV): sequencing the most valuable type-strain genomes for metagenomic binning, comparative biology and taxonomic classification.</title>
        <authorList>
            <person name="Goeker M."/>
        </authorList>
    </citation>
    <scope>NUCLEOTIDE SEQUENCE [LARGE SCALE GENOMIC DNA]</scope>
    <source>
        <strain evidence="3 4">DSM 25080</strain>
    </source>
</reference>
<dbReference type="PANTHER" id="PTHR11820">
    <property type="entry name" value="ACYLPYRUVASE"/>
    <property type="match status" value="1"/>
</dbReference>
<dbReference type="SUPFAM" id="SSF56529">
    <property type="entry name" value="FAH"/>
    <property type="match status" value="1"/>
</dbReference>
<dbReference type="Proteomes" id="UP000267187">
    <property type="component" value="Unassembled WGS sequence"/>
</dbReference>
<dbReference type="EMBL" id="REFJ01000003">
    <property type="protein sequence ID" value="RMA80232.1"/>
    <property type="molecule type" value="Genomic_DNA"/>
</dbReference>
<dbReference type="NCBIfam" id="NF007967">
    <property type="entry name" value="PRK10691.1"/>
    <property type="match status" value="1"/>
</dbReference>
<sequence length="221" mass="24044">MSTYQHRWWGGESIDLPNAKAVCVGRNYAAHAKELNNPIPSQPLLFIKPSSAMVAMVPNFVVPDDLGECHIETEISLLVGRQLRNATAADTEAAIIGVGLAYDLTLRDLQGELKHNGHPWERAKSFDGALALSEFVVREDCPPFNELSLSLNLNDRLQQVGSVAQMLWSPMDLLAEISRSFTLEPGDVVLTGTPAGVTALHKGDQLAATLCSRWTANSEVL</sequence>
<comment type="caution">
    <text evidence="3">The sequence shown here is derived from an EMBL/GenBank/DDBJ whole genome shotgun (WGS) entry which is preliminary data.</text>
</comment>
<dbReference type="InterPro" id="IPR036663">
    <property type="entry name" value="Fumarylacetoacetase_C_sf"/>
</dbReference>